<protein>
    <recommendedName>
        <fullName evidence="2">HMG box domain-containing protein</fullName>
    </recommendedName>
</protein>
<feature type="domain" description="HMG box" evidence="2">
    <location>
        <begin position="2"/>
        <end position="73"/>
    </location>
</feature>
<feature type="non-terminal residue" evidence="3">
    <location>
        <position position="1"/>
    </location>
</feature>
<gene>
    <name evidence="3" type="ORF">K435DRAFT_562216</name>
</gene>
<feature type="DNA-binding region" description="HMG box" evidence="1">
    <location>
        <begin position="2"/>
        <end position="73"/>
    </location>
</feature>
<dbReference type="OrthoDB" id="6247875at2759"/>
<feature type="non-terminal residue" evidence="3">
    <location>
        <position position="77"/>
    </location>
</feature>
<name>A0A4S8KZF3_DENBC</name>
<evidence type="ECO:0000256" key="1">
    <source>
        <dbReference type="PROSITE-ProRule" id="PRU00267"/>
    </source>
</evidence>
<reference evidence="3 4" key="1">
    <citation type="journal article" date="2019" name="Nat. Ecol. Evol.">
        <title>Megaphylogeny resolves global patterns of mushroom evolution.</title>
        <authorList>
            <person name="Varga T."/>
            <person name="Krizsan K."/>
            <person name="Foldi C."/>
            <person name="Dima B."/>
            <person name="Sanchez-Garcia M."/>
            <person name="Sanchez-Ramirez S."/>
            <person name="Szollosi G.J."/>
            <person name="Szarkandi J.G."/>
            <person name="Papp V."/>
            <person name="Albert L."/>
            <person name="Andreopoulos W."/>
            <person name="Angelini C."/>
            <person name="Antonin V."/>
            <person name="Barry K.W."/>
            <person name="Bougher N.L."/>
            <person name="Buchanan P."/>
            <person name="Buyck B."/>
            <person name="Bense V."/>
            <person name="Catcheside P."/>
            <person name="Chovatia M."/>
            <person name="Cooper J."/>
            <person name="Damon W."/>
            <person name="Desjardin D."/>
            <person name="Finy P."/>
            <person name="Geml J."/>
            <person name="Haridas S."/>
            <person name="Hughes K."/>
            <person name="Justo A."/>
            <person name="Karasinski D."/>
            <person name="Kautmanova I."/>
            <person name="Kiss B."/>
            <person name="Kocsube S."/>
            <person name="Kotiranta H."/>
            <person name="LaButti K.M."/>
            <person name="Lechner B.E."/>
            <person name="Liimatainen K."/>
            <person name="Lipzen A."/>
            <person name="Lukacs Z."/>
            <person name="Mihaltcheva S."/>
            <person name="Morgado L.N."/>
            <person name="Niskanen T."/>
            <person name="Noordeloos M.E."/>
            <person name="Ohm R.A."/>
            <person name="Ortiz-Santana B."/>
            <person name="Ovrebo C."/>
            <person name="Racz N."/>
            <person name="Riley R."/>
            <person name="Savchenko A."/>
            <person name="Shiryaev A."/>
            <person name="Soop K."/>
            <person name="Spirin V."/>
            <person name="Szebenyi C."/>
            <person name="Tomsovsky M."/>
            <person name="Tulloss R.E."/>
            <person name="Uehling J."/>
            <person name="Grigoriev I.V."/>
            <person name="Vagvolgyi C."/>
            <person name="Papp T."/>
            <person name="Martin F.M."/>
            <person name="Miettinen O."/>
            <person name="Hibbett D.S."/>
            <person name="Nagy L.G."/>
        </authorList>
    </citation>
    <scope>NUCLEOTIDE SEQUENCE [LARGE SCALE GENOMIC DNA]</scope>
    <source>
        <strain evidence="3 4">CBS 962.96</strain>
    </source>
</reference>
<evidence type="ECO:0000313" key="3">
    <source>
        <dbReference type="EMBL" id="THU81479.1"/>
    </source>
</evidence>
<keyword evidence="1" id="KW-0539">Nucleus</keyword>
<dbReference type="CDD" id="cd01389">
    <property type="entry name" value="HMG-box_ROX1-like"/>
    <property type="match status" value="1"/>
</dbReference>
<evidence type="ECO:0000313" key="4">
    <source>
        <dbReference type="Proteomes" id="UP000297245"/>
    </source>
</evidence>
<dbReference type="PROSITE" id="PS50118">
    <property type="entry name" value="HMG_BOX_2"/>
    <property type="match status" value="1"/>
</dbReference>
<dbReference type="Gene3D" id="1.10.30.10">
    <property type="entry name" value="High mobility group box domain"/>
    <property type="match status" value="1"/>
</dbReference>
<sequence length="77" mass="9035">HIPRSPNAFLLFRSSFIKSQHVSTGVETNHSTLSKIIGLTWQNLSEDEKSVWRAKAEIKQEERKRSMYPTEYEFQPL</sequence>
<keyword evidence="4" id="KW-1185">Reference proteome</keyword>
<evidence type="ECO:0000259" key="2">
    <source>
        <dbReference type="PROSITE" id="PS50118"/>
    </source>
</evidence>
<keyword evidence="1" id="KW-0238">DNA-binding</keyword>
<dbReference type="GO" id="GO:0005634">
    <property type="term" value="C:nucleus"/>
    <property type="evidence" value="ECO:0007669"/>
    <property type="project" value="UniProtKB-UniRule"/>
</dbReference>
<dbReference type="EMBL" id="ML179806">
    <property type="protein sequence ID" value="THU81479.1"/>
    <property type="molecule type" value="Genomic_DNA"/>
</dbReference>
<dbReference type="InterPro" id="IPR036910">
    <property type="entry name" value="HMG_box_dom_sf"/>
</dbReference>
<organism evidence="3 4">
    <name type="scientific">Dendrothele bispora (strain CBS 962.96)</name>
    <dbReference type="NCBI Taxonomy" id="1314807"/>
    <lineage>
        <taxon>Eukaryota</taxon>
        <taxon>Fungi</taxon>
        <taxon>Dikarya</taxon>
        <taxon>Basidiomycota</taxon>
        <taxon>Agaricomycotina</taxon>
        <taxon>Agaricomycetes</taxon>
        <taxon>Agaricomycetidae</taxon>
        <taxon>Agaricales</taxon>
        <taxon>Agaricales incertae sedis</taxon>
        <taxon>Dendrothele</taxon>
    </lineage>
</organism>
<dbReference type="Pfam" id="PF00505">
    <property type="entry name" value="HMG_box"/>
    <property type="match status" value="1"/>
</dbReference>
<dbReference type="InterPro" id="IPR009071">
    <property type="entry name" value="HMG_box_dom"/>
</dbReference>
<dbReference type="SUPFAM" id="SSF47095">
    <property type="entry name" value="HMG-box"/>
    <property type="match status" value="1"/>
</dbReference>
<accession>A0A4S8KZF3</accession>
<dbReference type="SMART" id="SM00398">
    <property type="entry name" value="HMG"/>
    <property type="match status" value="1"/>
</dbReference>
<proteinExistence type="predicted"/>
<dbReference type="Proteomes" id="UP000297245">
    <property type="component" value="Unassembled WGS sequence"/>
</dbReference>
<dbReference type="AlphaFoldDB" id="A0A4S8KZF3"/>
<dbReference type="GO" id="GO:0003677">
    <property type="term" value="F:DNA binding"/>
    <property type="evidence" value="ECO:0007669"/>
    <property type="project" value="UniProtKB-UniRule"/>
</dbReference>